<proteinExistence type="predicted"/>
<dbReference type="InterPro" id="IPR050463">
    <property type="entry name" value="Gfo/Idh/MocA_oxidrdct_glycsds"/>
</dbReference>
<feature type="domain" description="Gfo/Idh/MocA-like oxidoreductase N-terminal" evidence="2">
    <location>
        <begin position="4"/>
        <end position="129"/>
    </location>
</feature>
<reference evidence="4 5" key="1">
    <citation type="submission" date="2020-02" db="EMBL/GenBank/DDBJ databases">
        <title>Genome sequencing for Draconibacterium sp. strain M1.</title>
        <authorList>
            <person name="Park S.-J."/>
        </authorList>
    </citation>
    <scope>NUCLEOTIDE SEQUENCE [LARGE SCALE GENOMIC DNA]</scope>
    <source>
        <strain evidence="4 5">M1</strain>
    </source>
</reference>
<gene>
    <name evidence="4" type="ORF">G0Q07_13230</name>
</gene>
<keyword evidence="5" id="KW-1185">Reference proteome</keyword>
<evidence type="ECO:0000259" key="2">
    <source>
        <dbReference type="Pfam" id="PF01408"/>
    </source>
</evidence>
<dbReference type="Gene3D" id="3.40.50.720">
    <property type="entry name" value="NAD(P)-binding Rossmann-like Domain"/>
    <property type="match status" value="1"/>
</dbReference>
<dbReference type="EMBL" id="CP048409">
    <property type="protein sequence ID" value="QIA08618.1"/>
    <property type="molecule type" value="Genomic_DNA"/>
</dbReference>
<evidence type="ECO:0000313" key="4">
    <source>
        <dbReference type="EMBL" id="QIA08618.1"/>
    </source>
</evidence>
<organism evidence="4 5">
    <name type="scientific">Draconibacterium halophilum</name>
    <dbReference type="NCBI Taxonomy" id="2706887"/>
    <lineage>
        <taxon>Bacteria</taxon>
        <taxon>Pseudomonadati</taxon>
        <taxon>Bacteroidota</taxon>
        <taxon>Bacteroidia</taxon>
        <taxon>Marinilabiliales</taxon>
        <taxon>Prolixibacteraceae</taxon>
        <taxon>Draconibacterium</taxon>
    </lineage>
</organism>
<accession>A0A6C0RD93</accession>
<dbReference type="Pfam" id="PF22725">
    <property type="entry name" value="GFO_IDH_MocA_C3"/>
    <property type="match status" value="1"/>
</dbReference>
<dbReference type="SUPFAM" id="SSF55347">
    <property type="entry name" value="Glyceraldehyde-3-phosphate dehydrogenase-like, C-terminal domain"/>
    <property type="match status" value="1"/>
</dbReference>
<dbReference type="InterPro" id="IPR036291">
    <property type="entry name" value="NAD(P)-bd_dom_sf"/>
</dbReference>
<evidence type="ECO:0000313" key="5">
    <source>
        <dbReference type="Proteomes" id="UP000474630"/>
    </source>
</evidence>
<dbReference type="InterPro" id="IPR055170">
    <property type="entry name" value="GFO_IDH_MocA-like_dom"/>
</dbReference>
<name>A0A6C0RD93_9BACT</name>
<feature type="domain" description="GFO/IDH/MocA-like oxidoreductase" evidence="3">
    <location>
        <begin position="149"/>
        <end position="270"/>
    </location>
</feature>
<dbReference type="GO" id="GO:0000166">
    <property type="term" value="F:nucleotide binding"/>
    <property type="evidence" value="ECO:0007669"/>
    <property type="project" value="InterPro"/>
</dbReference>
<dbReference type="AlphaFoldDB" id="A0A6C0RD93"/>
<dbReference type="Proteomes" id="UP000474630">
    <property type="component" value="Chromosome"/>
</dbReference>
<dbReference type="PANTHER" id="PTHR43818:SF11">
    <property type="entry name" value="BCDNA.GH03377"/>
    <property type="match status" value="1"/>
</dbReference>
<evidence type="ECO:0000256" key="1">
    <source>
        <dbReference type="ARBA" id="ARBA00023002"/>
    </source>
</evidence>
<keyword evidence="1" id="KW-0560">Oxidoreductase</keyword>
<dbReference type="GO" id="GO:0016491">
    <property type="term" value="F:oxidoreductase activity"/>
    <property type="evidence" value="ECO:0007669"/>
    <property type="project" value="UniProtKB-KW"/>
</dbReference>
<dbReference type="InterPro" id="IPR000683">
    <property type="entry name" value="Gfo/Idh/MocA-like_OxRdtase_N"/>
</dbReference>
<evidence type="ECO:0000259" key="3">
    <source>
        <dbReference type="Pfam" id="PF22725"/>
    </source>
</evidence>
<dbReference type="KEGG" id="drc:G0Q07_13230"/>
<sequence>MQKIHVGFIGAGGIARSHVYAIQALKFYYNEVPEIVLESVASARKESREAFAQKMGFEKAQSVEDLAKNSTIEAVFILGPNKVHFKHFKLALQMPNVKYIYLEKPVCSSLVEEEKMRELLQSAGNKVRIQVGFQYLQTSSVREGLKFWRSGKIGKPIHFDLKYYHGDYLQESYRKKRVTRLTPAPDGGAMADLGSHGISLLMAFMGEDLKITSGLQAGDFEGVPAGSDLFSSLSLIEPKTGAVGNMSASRISSGSGDLVSLEIYAENGAFRYSSENPEFFEYYMEGSDQWVKQVVGSNYKPVTSFPSGHVPPGWLRSMVHAHYQFFTGDDSEAVIADLKHGLAVQRIVRETADHLKQFRENFKNDK</sequence>
<dbReference type="SUPFAM" id="SSF51735">
    <property type="entry name" value="NAD(P)-binding Rossmann-fold domains"/>
    <property type="match status" value="1"/>
</dbReference>
<dbReference type="RefSeq" id="WP_163346731.1">
    <property type="nucleotide sequence ID" value="NZ_CP048409.1"/>
</dbReference>
<dbReference type="Gene3D" id="3.30.360.10">
    <property type="entry name" value="Dihydrodipicolinate Reductase, domain 2"/>
    <property type="match status" value="1"/>
</dbReference>
<dbReference type="Pfam" id="PF01408">
    <property type="entry name" value="GFO_IDH_MocA"/>
    <property type="match status" value="1"/>
</dbReference>
<protein>
    <submittedName>
        <fullName evidence="4">Gfo/Idh/MocA family oxidoreductase</fullName>
    </submittedName>
</protein>
<dbReference type="PANTHER" id="PTHR43818">
    <property type="entry name" value="BCDNA.GH03377"/>
    <property type="match status" value="1"/>
</dbReference>